<dbReference type="SUPFAM" id="SSF54523">
    <property type="entry name" value="Pili subunits"/>
    <property type="match status" value="1"/>
</dbReference>
<keyword evidence="1" id="KW-1133">Transmembrane helix</keyword>
<evidence type="ECO:0000313" key="2">
    <source>
        <dbReference type="EMBL" id="KRG44933.1"/>
    </source>
</evidence>
<protein>
    <recommendedName>
        <fullName evidence="4">Prepilin-type N-terminal cleavage/methylation domain-containing protein</fullName>
    </recommendedName>
</protein>
<dbReference type="InterPro" id="IPR045584">
    <property type="entry name" value="Pilin-like"/>
</dbReference>
<dbReference type="RefSeq" id="WP_054660153.1">
    <property type="nucleotide sequence ID" value="NZ_BAZI01000311.1"/>
</dbReference>
<dbReference type="OrthoDB" id="6038212at2"/>
<feature type="transmembrane region" description="Helical" evidence="1">
    <location>
        <begin position="12"/>
        <end position="33"/>
    </location>
</feature>
<name>A0A0R0AJ03_9GAMM</name>
<dbReference type="InterPro" id="IPR012902">
    <property type="entry name" value="N_methyl_site"/>
</dbReference>
<evidence type="ECO:0000256" key="1">
    <source>
        <dbReference type="SAM" id="Phobius"/>
    </source>
</evidence>
<keyword evidence="3" id="KW-1185">Reference proteome</keyword>
<sequence length="267" mass="28075">MALPRRQRGFNLVELSVVTGIIGLLSALGVGAFELYGQSRDHARAQAELAEARNALRAFLVRNKRLPCPDSSEAAGSSHLGRETPGTGTAVASCPAALRVGWLPYESLGLSLPPLEQRLRYAVYRKAGTDLTRPLPRSAEFTDQDGTAGLLATLADVTAQPGSTGQPYYKVPAGTAFYPADPAGATPACDEAGDTVNPAFALVAPGRDRDGDSASPHPRFDTVNNGFASGSSLCMANPDRPSSFRHDDLVLAESAGTLLGWLTALER</sequence>
<accession>A0A0R0AJ03</accession>
<evidence type="ECO:0008006" key="4">
    <source>
        <dbReference type="Google" id="ProtNLM"/>
    </source>
</evidence>
<proteinExistence type="predicted"/>
<dbReference type="EMBL" id="LLXS01000005">
    <property type="protein sequence ID" value="KRG44933.1"/>
    <property type="molecule type" value="Genomic_DNA"/>
</dbReference>
<dbReference type="Gene3D" id="3.30.700.10">
    <property type="entry name" value="Glycoprotein, Type 4 Pilin"/>
    <property type="match status" value="1"/>
</dbReference>
<keyword evidence="1" id="KW-0472">Membrane</keyword>
<dbReference type="AlphaFoldDB" id="A0A0R0AJ03"/>
<reference evidence="2 3" key="1">
    <citation type="submission" date="2015-10" db="EMBL/GenBank/DDBJ databases">
        <title>Genome sequencing and analysis of members of genus Stenotrophomonas.</title>
        <authorList>
            <person name="Patil P.P."/>
            <person name="Midha S."/>
            <person name="Patil P.B."/>
        </authorList>
    </citation>
    <scope>NUCLEOTIDE SEQUENCE [LARGE SCALE GENOMIC DNA]</scope>
    <source>
        <strain evidence="2 3">JCM 9942</strain>
    </source>
</reference>
<organism evidence="2 3">
    <name type="scientific">Stenotrophomonas pictorum JCM 9942</name>
    <dbReference type="NCBI Taxonomy" id="1236960"/>
    <lineage>
        <taxon>Bacteria</taxon>
        <taxon>Pseudomonadati</taxon>
        <taxon>Pseudomonadota</taxon>
        <taxon>Gammaproteobacteria</taxon>
        <taxon>Lysobacterales</taxon>
        <taxon>Lysobacteraceae</taxon>
        <taxon>Stenotrophomonas</taxon>
    </lineage>
</organism>
<comment type="caution">
    <text evidence="2">The sequence shown here is derived from an EMBL/GenBank/DDBJ whole genome shotgun (WGS) entry which is preliminary data.</text>
</comment>
<dbReference type="NCBIfam" id="TIGR02532">
    <property type="entry name" value="IV_pilin_GFxxxE"/>
    <property type="match status" value="1"/>
</dbReference>
<gene>
    <name evidence="2" type="ORF">ARC78_03745</name>
</gene>
<evidence type="ECO:0000313" key="3">
    <source>
        <dbReference type="Proteomes" id="UP000050836"/>
    </source>
</evidence>
<dbReference type="Proteomes" id="UP000050836">
    <property type="component" value="Unassembled WGS sequence"/>
</dbReference>
<keyword evidence="1" id="KW-0812">Transmembrane</keyword>